<gene>
    <name evidence="2" type="ORF">ACG02S_01460</name>
</gene>
<sequence length="192" mass="22011">MTTHSAEDGARNLWREQDLPALQPLQSQALAEQAVKLQRVVSRRNRRETLVAALLAPTFLFFAWFFPHWLSKLGALLVVAGGCFTQWQMHRRASARPLPEAWACSLLAFHRGELVRQREALRSVWLWYVAPSVPGMVLFLCGRQIENGFWQPWIFVFVAAVLGGVVLLNLHGARRLQRRIDKLDQLTREDMA</sequence>
<dbReference type="RefSeq" id="WP_394468665.1">
    <property type="nucleotide sequence ID" value="NZ_JBIGHY010000001.1"/>
</dbReference>
<reference evidence="2 3" key="1">
    <citation type="submission" date="2024-09" db="EMBL/GenBank/DDBJ databases">
        <title>Novel species of the genus Pelomonas and Roseateles isolated from streams.</title>
        <authorList>
            <person name="Lu H."/>
        </authorList>
    </citation>
    <scope>NUCLEOTIDE SEQUENCE [LARGE SCALE GENOMIC DNA]</scope>
    <source>
        <strain evidence="2 3">DC23W</strain>
    </source>
</reference>
<feature type="transmembrane region" description="Helical" evidence="1">
    <location>
        <begin position="49"/>
        <end position="67"/>
    </location>
</feature>
<evidence type="ECO:0000313" key="2">
    <source>
        <dbReference type="EMBL" id="MFG6412560.1"/>
    </source>
</evidence>
<evidence type="ECO:0000256" key="1">
    <source>
        <dbReference type="SAM" id="Phobius"/>
    </source>
</evidence>
<protein>
    <recommendedName>
        <fullName evidence="4">Transmembrane protein</fullName>
    </recommendedName>
</protein>
<organism evidence="2 3">
    <name type="scientific">Pelomonas dachongensis</name>
    <dbReference type="NCBI Taxonomy" id="3299029"/>
    <lineage>
        <taxon>Bacteria</taxon>
        <taxon>Pseudomonadati</taxon>
        <taxon>Pseudomonadota</taxon>
        <taxon>Betaproteobacteria</taxon>
        <taxon>Burkholderiales</taxon>
        <taxon>Sphaerotilaceae</taxon>
        <taxon>Roseateles</taxon>
    </lineage>
</organism>
<dbReference type="Proteomes" id="UP001606300">
    <property type="component" value="Unassembled WGS sequence"/>
</dbReference>
<keyword evidence="3" id="KW-1185">Reference proteome</keyword>
<feature type="transmembrane region" description="Helical" evidence="1">
    <location>
        <begin position="151"/>
        <end position="170"/>
    </location>
</feature>
<keyword evidence="1" id="KW-0472">Membrane</keyword>
<proteinExistence type="predicted"/>
<accession>A0ABW7EGH7</accession>
<evidence type="ECO:0000313" key="3">
    <source>
        <dbReference type="Proteomes" id="UP001606300"/>
    </source>
</evidence>
<comment type="caution">
    <text evidence="2">The sequence shown here is derived from an EMBL/GenBank/DDBJ whole genome shotgun (WGS) entry which is preliminary data.</text>
</comment>
<keyword evidence="1" id="KW-1133">Transmembrane helix</keyword>
<name>A0ABW7EGH7_9BURK</name>
<evidence type="ECO:0008006" key="4">
    <source>
        <dbReference type="Google" id="ProtNLM"/>
    </source>
</evidence>
<keyword evidence="1" id="KW-0812">Transmembrane</keyword>
<dbReference type="EMBL" id="JBIGHY010000001">
    <property type="protein sequence ID" value="MFG6412560.1"/>
    <property type="molecule type" value="Genomic_DNA"/>
</dbReference>